<dbReference type="AlphaFoldDB" id="A0A9D2CDA7"/>
<gene>
    <name evidence="2" type="ORF">H9828_08335</name>
</gene>
<organism evidence="2 3">
    <name type="scientific">Candidatus Alistipes intestinigallinarum</name>
    <dbReference type="NCBI Taxonomy" id="2838440"/>
    <lineage>
        <taxon>Bacteria</taxon>
        <taxon>Pseudomonadati</taxon>
        <taxon>Bacteroidota</taxon>
        <taxon>Bacteroidia</taxon>
        <taxon>Bacteroidales</taxon>
        <taxon>Rikenellaceae</taxon>
        <taxon>Alistipes</taxon>
    </lineage>
</organism>
<dbReference type="Gene3D" id="2.60.120.1350">
    <property type="entry name" value="Protein of unknown function DUF4465"/>
    <property type="match status" value="1"/>
</dbReference>
<reference evidence="2" key="2">
    <citation type="submission" date="2021-04" db="EMBL/GenBank/DDBJ databases">
        <authorList>
            <person name="Gilroy R."/>
        </authorList>
    </citation>
    <scope>NUCLEOTIDE SEQUENCE</scope>
    <source>
        <strain evidence="2">5134</strain>
    </source>
</reference>
<keyword evidence="1" id="KW-0732">Signal</keyword>
<reference evidence="2" key="1">
    <citation type="journal article" date="2021" name="PeerJ">
        <title>Extensive microbial diversity within the chicken gut microbiome revealed by metagenomics and culture.</title>
        <authorList>
            <person name="Gilroy R."/>
            <person name="Ravi A."/>
            <person name="Getino M."/>
            <person name="Pursley I."/>
            <person name="Horton D.L."/>
            <person name="Alikhan N.F."/>
            <person name="Baker D."/>
            <person name="Gharbi K."/>
            <person name="Hall N."/>
            <person name="Watson M."/>
            <person name="Adriaenssens E.M."/>
            <person name="Foster-Nyarko E."/>
            <person name="Jarju S."/>
            <person name="Secka A."/>
            <person name="Antonio M."/>
            <person name="Oren A."/>
            <person name="Chaudhuri R.R."/>
            <person name="La Ragione R."/>
            <person name="Hildebrand F."/>
            <person name="Pallen M.J."/>
        </authorList>
    </citation>
    <scope>NUCLEOTIDE SEQUENCE</scope>
    <source>
        <strain evidence="2">5134</strain>
    </source>
</reference>
<dbReference type="InterPro" id="IPR027828">
    <property type="entry name" value="DUF4465"/>
</dbReference>
<evidence type="ECO:0000313" key="2">
    <source>
        <dbReference type="EMBL" id="HIY69410.1"/>
    </source>
</evidence>
<sequence>MKLLSRFFLATLCVASVAACSDDDEGEPAPEYDVISFEPSEHMVDINGEEIVLKSVTMSLYEGTGSADFTFSSIYCGKEYATTENYDGPLFMTADGSVKFLSYYAFGFDYWNGIAVAAMPDMRSAAGSSKQQFSVWAEGGANNTPTYAVCYDSNTPSEGYPEYMSKSGYPTFTLAQPRVVDHLYIANSTYVYNYFQGEEGDLFQVKITGWKGDTEVGSTTETLISGSTKLSGWRKVNLASFGAVDKLVFKVAGIDITQDPSYFCIDEIALVKE</sequence>
<feature type="signal peptide" evidence="1">
    <location>
        <begin position="1"/>
        <end position="18"/>
    </location>
</feature>
<dbReference type="PROSITE" id="PS51257">
    <property type="entry name" value="PROKAR_LIPOPROTEIN"/>
    <property type="match status" value="1"/>
</dbReference>
<name>A0A9D2CDA7_9BACT</name>
<dbReference type="Pfam" id="PF14717">
    <property type="entry name" value="DUF4465"/>
    <property type="match status" value="1"/>
</dbReference>
<protein>
    <submittedName>
        <fullName evidence="2">DUF4465 domain-containing protein</fullName>
    </submittedName>
</protein>
<feature type="chain" id="PRO_5038483716" evidence="1">
    <location>
        <begin position="19"/>
        <end position="273"/>
    </location>
</feature>
<comment type="caution">
    <text evidence="2">The sequence shown here is derived from an EMBL/GenBank/DDBJ whole genome shotgun (WGS) entry which is preliminary data.</text>
</comment>
<accession>A0A9D2CDA7</accession>
<dbReference type="Proteomes" id="UP000886844">
    <property type="component" value="Unassembled WGS sequence"/>
</dbReference>
<dbReference type="EMBL" id="DXDA01000065">
    <property type="protein sequence ID" value="HIY69410.1"/>
    <property type="molecule type" value="Genomic_DNA"/>
</dbReference>
<proteinExistence type="predicted"/>
<evidence type="ECO:0000313" key="3">
    <source>
        <dbReference type="Proteomes" id="UP000886844"/>
    </source>
</evidence>
<evidence type="ECO:0000256" key="1">
    <source>
        <dbReference type="SAM" id="SignalP"/>
    </source>
</evidence>